<comment type="function">
    <text evidence="7">Catalyzes the specific phosphorylation of the 3-hydroxyl group of shikimic acid using ATP as a cosubstrate.</text>
</comment>
<dbReference type="CDD" id="cd00464">
    <property type="entry name" value="SK"/>
    <property type="match status" value="1"/>
</dbReference>
<dbReference type="UniPathway" id="UPA00053">
    <property type="reaction ID" value="UER00088"/>
</dbReference>
<dbReference type="GO" id="GO:0004765">
    <property type="term" value="F:shikimate kinase activity"/>
    <property type="evidence" value="ECO:0007669"/>
    <property type="project" value="UniProtKB-UniRule"/>
</dbReference>
<keyword evidence="9" id="KW-1185">Reference proteome</keyword>
<comment type="subunit">
    <text evidence="7">Monomer.</text>
</comment>
<comment type="subcellular location">
    <subcellularLocation>
        <location evidence="7">Cytoplasm</location>
    </subcellularLocation>
</comment>
<feature type="binding site" evidence="7">
    <location>
        <position position="82"/>
    </location>
    <ligand>
        <name>substrate</name>
    </ligand>
</feature>
<dbReference type="HAMAP" id="MF_00109">
    <property type="entry name" value="Shikimate_kinase"/>
    <property type="match status" value="1"/>
</dbReference>
<dbReference type="Pfam" id="PF01202">
    <property type="entry name" value="SKI"/>
    <property type="match status" value="1"/>
</dbReference>
<dbReference type="PRINTS" id="PR01100">
    <property type="entry name" value="SHIKIMTKNASE"/>
</dbReference>
<dbReference type="AlphaFoldDB" id="A0A508AK27"/>
<comment type="pathway">
    <text evidence="7">Metabolic intermediate biosynthesis; chorismate biosynthesis; chorismate from D-erythrose 4-phosphate and phosphoenolpyruvate: step 5/7.</text>
</comment>
<feature type="binding site" evidence="7">
    <location>
        <position position="36"/>
    </location>
    <ligand>
        <name>substrate</name>
    </ligand>
</feature>
<accession>A0A508AK27</accession>
<dbReference type="GO" id="GO:0005829">
    <property type="term" value="C:cytosol"/>
    <property type="evidence" value="ECO:0007669"/>
    <property type="project" value="TreeGrafter"/>
</dbReference>
<name>A0A508AK27_9GAMM</name>
<keyword evidence="7" id="KW-0963">Cytoplasm</keyword>
<dbReference type="EC" id="2.7.1.71" evidence="7"/>
<evidence type="ECO:0000256" key="2">
    <source>
        <dbReference type="ARBA" id="ARBA00022679"/>
    </source>
</evidence>
<dbReference type="GO" id="GO:0009073">
    <property type="term" value="P:aromatic amino acid family biosynthetic process"/>
    <property type="evidence" value="ECO:0007669"/>
    <property type="project" value="UniProtKB-KW"/>
</dbReference>
<proteinExistence type="inferred from homology"/>
<dbReference type="GO" id="GO:0008652">
    <property type="term" value="P:amino acid biosynthetic process"/>
    <property type="evidence" value="ECO:0007669"/>
    <property type="project" value="UniProtKB-KW"/>
</dbReference>
<keyword evidence="2 7" id="KW-0808">Transferase</keyword>
<feature type="binding site" evidence="7">
    <location>
        <position position="60"/>
    </location>
    <ligand>
        <name>substrate</name>
    </ligand>
</feature>
<dbReference type="GO" id="GO:0009423">
    <property type="term" value="P:chorismate biosynthetic process"/>
    <property type="evidence" value="ECO:0007669"/>
    <property type="project" value="UniProtKB-UniRule"/>
</dbReference>
<keyword evidence="7" id="KW-0479">Metal-binding</keyword>
<dbReference type="PANTHER" id="PTHR21087:SF16">
    <property type="entry name" value="SHIKIMATE KINASE 1, CHLOROPLASTIC"/>
    <property type="match status" value="1"/>
</dbReference>
<keyword evidence="6 7" id="KW-0057">Aromatic amino acid biosynthesis</keyword>
<dbReference type="EMBL" id="VICE01000044">
    <property type="protein sequence ID" value="TQD48921.1"/>
    <property type="molecule type" value="Genomic_DNA"/>
</dbReference>
<dbReference type="InterPro" id="IPR027417">
    <property type="entry name" value="P-loop_NTPase"/>
</dbReference>
<evidence type="ECO:0000256" key="1">
    <source>
        <dbReference type="ARBA" id="ARBA00022605"/>
    </source>
</evidence>
<evidence type="ECO:0000313" key="8">
    <source>
        <dbReference type="EMBL" id="TQD48921.1"/>
    </source>
</evidence>
<dbReference type="GO" id="GO:0005524">
    <property type="term" value="F:ATP binding"/>
    <property type="evidence" value="ECO:0007669"/>
    <property type="project" value="UniProtKB-UniRule"/>
</dbReference>
<dbReference type="Gene3D" id="3.40.50.300">
    <property type="entry name" value="P-loop containing nucleotide triphosphate hydrolases"/>
    <property type="match status" value="1"/>
</dbReference>
<sequence>MNPARNLILVGPTGAGKTHLGPPLAAHFGLRLLDLDAAIEAEAGMRVAALFDREGESGFRAREHAMLHTLLDGVDIVLVTGGGAVLDPRNRERMRTRGFVVHLQATPAQQLARLQGDRSRPLLARADRESVLEAMARVRSPLYAEVADLAFDTGRFDAGDAAAGLIDALEPLWKRNGVPA</sequence>
<protein>
    <recommendedName>
        <fullName evidence="7">Shikimate kinase</fullName>
        <shortName evidence="7">SK</shortName>
        <ecNumber evidence="7">2.7.1.71</ecNumber>
    </recommendedName>
</protein>
<dbReference type="Proteomes" id="UP000318212">
    <property type="component" value="Unassembled WGS sequence"/>
</dbReference>
<dbReference type="InterPro" id="IPR031322">
    <property type="entry name" value="Shikimate/glucono_kinase"/>
</dbReference>
<dbReference type="RefSeq" id="WP_141517636.1">
    <property type="nucleotide sequence ID" value="NZ_VICE01000044.1"/>
</dbReference>
<dbReference type="OrthoDB" id="9800332at2"/>
<keyword evidence="3 7" id="KW-0547">Nucleotide-binding</keyword>
<evidence type="ECO:0000256" key="4">
    <source>
        <dbReference type="ARBA" id="ARBA00022777"/>
    </source>
</evidence>
<comment type="similarity">
    <text evidence="7">Belongs to the shikimate kinase family.</text>
</comment>
<evidence type="ECO:0000256" key="7">
    <source>
        <dbReference type="HAMAP-Rule" id="MF_00109"/>
    </source>
</evidence>
<keyword evidence="1 7" id="KW-0028">Amino-acid biosynthesis</keyword>
<gene>
    <name evidence="7" type="primary">aroK</name>
    <name evidence="8" type="ORF">FKV25_04665</name>
</gene>
<comment type="cofactor">
    <cofactor evidence="7">
        <name>Mg(2+)</name>
        <dbReference type="ChEBI" id="CHEBI:18420"/>
    </cofactor>
    <text evidence="7">Binds 1 Mg(2+) ion per subunit.</text>
</comment>
<feature type="binding site" evidence="7">
    <location>
        <begin position="14"/>
        <end position="19"/>
    </location>
    <ligand>
        <name>ATP</name>
        <dbReference type="ChEBI" id="CHEBI:30616"/>
    </ligand>
</feature>
<reference evidence="8 9" key="1">
    <citation type="submission" date="2019-06" db="EMBL/GenBank/DDBJ databases">
        <title>Lysobacter alkalisoli sp. nov. isolated from saline soil.</title>
        <authorList>
            <person name="Sun J.-Q."/>
            <person name="Xu L."/>
        </authorList>
    </citation>
    <scope>NUCLEOTIDE SEQUENCE [LARGE SCALE GENOMIC DNA]</scope>
    <source>
        <strain evidence="8 9">JCM 31130</strain>
    </source>
</reference>
<keyword evidence="4 7" id="KW-0418">Kinase</keyword>
<comment type="caution">
    <text evidence="8">The sequence shown here is derived from an EMBL/GenBank/DDBJ whole genome shotgun (WGS) entry which is preliminary data.</text>
</comment>
<dbReference type="SUPFAM" id="SSF52540">
    <property type="entry name" value="P-loop containing nucleoside triphosphate hydrolases"/>
    <property type="match status" value="1"/>
</dbReference>
<evidence type="ECO:0000313" key="9">
    <source>
        <dbReference type="Proteomes" id="UP000318212"/>
    </source>
</evidence>
<feature type="binding site" evidence="7">
    <location>
        <position position="120"/>
    </location>
    <ligand>
        <name>ATP</name>
        <dbReference type="ChEBI" id="CHEBI:30616"/>
    </ligand>
</feature>
<feature type="binding site" evidence="7">
    <location>
        <position position="18"/>
    </location>
    <ligand>
        <name>Mg(2+)</name>
        <dbReference type="ChEBI" id="CHEBI:18420"/>
    </ligand>
</feature>
<organism evidence="8 9">
    <name type="scientific">Marilutibacter aestuarii</name>
    <dbReference type="NCBI Taxonomy" id="1706195"/>
    <lineage>
        <taxon>Bacteria</taxon>
        <taxon>Pseudomonadati</taxon>
        <taxon>Pseudomonadota</taxon>
        <taxon>Gammaproteobacteria</taxon>
        <taxon>Lysobacterales</taxon>
        <taxon>Lysobacteraceae</taxon>
        <taxon>Marilutibacter</taxon>
    </lineage>
</organism>
<comment type="caution">
    <text evidence="7">Lacks conserved residue(s) required for the propagation of feature annotation.</text>
</comment>
<keyword evidence="5 7" id="KW-0067">ATP-binding</keyword>
<evidence type="ECO:0000256" key="3">
    <source>
        <dbReference type="ARBA" id="ARBA00022741"/>
    </source>
</evidence>
<dbReference type="GO" id="GO:0000287">
    <property type="term" value="F:magnesium ion binding"/>
    <property type="evidence" value="ECO:0007669"/>
    <property type="project" value="UniProtKB-UniRule"/>
</dbReference>
<comment type="catalytic activity">
    <reaction evidence="7">
        <text>shikimate + ATP = 3-phosphoshikimate + ADP + H(+)</text>
        <dbReference type="Rhea" id="RHEA:13121"/>
        <dbReference type="ChEBI" id="CHEBI:15378"/>
        <dbReference type="ChEBI" id="CHEBI:30616"/>
        <dbReference type="ChEBI" id="CHEBI:36208"/>
        <dbReference type="ChEBI" id="CHEBI:145989"/>
        <dbReference type="ChEBI" id="CHEBI:456216"/>
        <dbReference type="EC" id="2.7.1.71"/>
    </reaction>
</comment>
<evidence type="ECO:0000256" key="6">
    <source>
        <dbReference type="ARBA" id="ARBA00023141"/>
    </source>
</evidence>
<feature type="binding site" evidence="7">
    <location>
        <position position="139"/>
    </location>
    <ligand>
        <name>substrate</name>
    </ligand>
</feature>
<keyword evidence="7" id="KW-0460">Magnesium</keyword>
<dbReference type="PANTHER" id="PTHR21087">
    <property type="entry name" value="SHIKIMATE KINASE"/>
    <property type="match status" value="1"/>
</dbReference>
<dbReference type="InterPro" id="IPR000623">
    <property type="entry name" value="Shikimate_kinase/TSH1"/>
</dbReference>
<evidence type="ECO:0000256" key="5">
    <source>
        <dbReference type="ARBA" id="ARBA00022840"/>
    </source>
</evidence>